<protein>
    <recommendedName>
        <fullName evidence="3">LOB domain-containing protein</fullName>
    </recommendedName>
</protein>
<proteinExistence type="inferred from homology"/>
<evidence type="ECO:0000313" key="5">
    <source>
        <dbReference type="Proteomes" id="UP000243459"/>
    </source>
</evidence>
<dbReference type="PANTHER" id="PTHR31304:SF1">
    <property type="entry name" value="LOB DOMAIN-CONTAINING PROTEIN 39"/>
    <property type="match status" value="1"/>
</dbReference>
<evidence type="ECO:0000256" key="1">
    <source>
        <dbReference type="ARBA" id="ARBA00005474"/>
    </source>
</evidence>
<dbReference type="Gramene" id="ONK64768">
    <property type="protein sequence ID" value="ONK64768"/>
    <property type="gene ID" value="A4U43_C07F29710"/>
</dbReference>
<dbReference type="Proteomes" id="UP000243459">
    <property type="component" value="Chromosome 7"/>
</dbReference>
<name>A0A5P1EFU4_ASPOF</name>
<feature type="region of interest" description="Disordered" evidence="2">
    <location>
        <begin position="77"/>
        <end position="142"/>
    </location>
</feature>
<dbReference type="PROSITE" id="PS50891">
    <property type="entry name" value="LOB"/>
    <property type="match status" value="1"/>
</dbReference>
<reference evidence="5" key="1">
    <citation type="journal article" date="2017" name="Nat. Commun.">
        <title>The asparagus genome sheds light on the origin and evolution of a young Y chromosome.</title>
        <authorList>
            <person name="Harkess A."/>
            <person name="Zhou J."/>
            <person name="Xu C."/>
            <person name="Bowers J.E."/>
            <person name="Van der Hulst R."/>
            <person name="Ayyampalayam S."/>
            <person name="Mercati F."/>
            <person name="Riccardi P."/>
            <person name="McKain M.R."/>
            <person name="Kakrana A."/>
            <person name="Tang H."/>
            <person name="Ray J."/>
            <person name="Groenendijk J."/>
            <person name="Arikit S."/>
            <person name="Mathioni S.M."/>
            <person name="Nakano M."/>
            <person name="Shan H."/>
            <person name="Telgmann-Rauber A."/>
            <person name="Kanno A."/>
            <person name="Yue Z."/>
            <person name="Chen H."/>
            <person name="Li W."/>
            <person name="Chen Y."/>
            <person name="Xu X."/>
            <person name="Zhang Y."/>
            <person name="Luo S."/>
            <person name="Chen H."/>
            <person name="Gao J."/>
            <person name="Mao Z."/>
            <person name="Pires J.C."/>
            <person name="Luo M."/>
            <person name="Kudrna D."/>
            <person name="Wing R.A."/>
            <person name="Meyers B.C."/>
            <person name="Yi K."/>
            <person name="Kong H."/>
            <person name="Lavrijsen P."/>
            <person name="Sunseri F."/>
            <person name="Falavigna A."/>
            <person name="Ye Y."/>
            <person name="Leebens-Mack J.H."/>
            <person name="Chen G."/>
        </authorList>
    </citation>
    <scope>NUCLEOTIDE SEQUENCE [LARGE SCALE GENOMIC DNA]</scope>
    <source>
        <strain evidence="5">cv. DH0086</strain>
    </source>
</reference>
<accession>A0A5P1EFU4</accession>
<dbReference type="GO" id="GO:0010468">
    <property type="term" value="P:regulation of gene expression"/>
    <property type="evidence" value="ECO:0007669"/>
    <property type="project" value="TreeGrafter"/>
</dbReference>
<evidence type="ECO:0000259" key="3">
    <source>
        <dbReference type="PROSITE" id="PS50891"/>
    </source>
</evidence>
<gene>
    <name evidence="4" type="ORF">A4U43_C07F29710</name>
</gene>
<organism evidence="4 5">
    <name type="scientific">Asparagus officinalis</name>
    <name type="common">Garden asparagus</name>
    <dbReference type="NCBI Taxonomy" id="4686"/>
    <lineage>
        <taxon>Eukaryota</taxon>
        <taxon>Viridiplantae</taxon>
        <taxon>Streptophyta</taxon>
        <taxon>Embryophyta</taxon>
        <taxon>Tracheophyta</taxon>
        <taxon>Spermatophyta</taxon>
        <taxon>Magnoliopsida</taxon>
        <taxon>Liliopsida</taxon>
        <taxon>Asparagales</taxon>
        <taxon>Asparagaceae</taxon>
        <taxon>Asparagoideae</taxon>
        <taxon>Asparagus</taxon>
    </lineage>
</organism>
<feature type="domain" description="LOB" evidence="3">
    <location>
        <begin position="1"/>
        <end position="107"/>
    </location>
</feature>
<keyword evidence="5" id="KW-1185">Reference proteome</keyword>
<dbReference type="PANTHER" id="PTHR31304">
    <property type="entry name" value="LOB DOMAIN-CONTAINING PROTEIN 38"/>
    <property type="match status" value="1"/>
</dbReference>
<evidence type="ECO:0000256" key="2">
    <source>
        <dbReference type="SAM" id="MobiDB-lite"/>
    </source>
</evidence>
<sequence length="154" mass="16742">MSCSGCRVLRKGCSDSCVLRPSIVWIEAAEAQAHATVFVAKFFGRAGLLSSLSSVPESQCPVDFVLRGGIPRPMAPELGVSTANGLTRLEPGPITSSSTSKKKEKLISLGQCLTRRPKRRRTATPSDESAMTSELRRDEAQFDEEQTQLLDLFV</sequence>
<dbReference type="InterPro" id="IPR004883">
    <property type="entry name" value="LOB"/>
</dbReference>
<comment type="similarity">
    <text evidence="1">Belongs to the LOB domain-containing protein family.</text>
</comment>
<dbReference type="Pfam" id="PF03195">
    <property type="entry name" value="LOB"/>
    <property type="match status" value="1"/>
</dbReference>
<evidence type="ECO:0000313" key="4">
    <source>
        <dbReference type="EMBL" id="ONK64768.1"/>
    </source>
</evidence>
<dbReference type="AlphaFoldDB" id="A0A5P1EFU4"/>
<dbReference type="EMBL" id="CM007387">
    <property type="protein sequence ID" value="ONK64768.1"/>
    <property type="molecule type" value="Genomic_DNA"/>
</dbReference>